<feature type="domain" description="Carboxymuconolactone decarboxylase-like" evidence="1">
    <location>
        <begin position="86"/>
        <end position="167"/>
    </location>
</feature>
<dbReference type="PANTHER" id="PTHR34846:SF10">
    <property type="entry name" value="CYTOPLASMIC PROTEIN"/>
    <property type="match status" value="1"/>
</dbReference>
<keyword evidence="3" id="KW-1185">Reference proteome</keyword>
<accession>A0ABX6T3P0</accession>
<dbReference type="Pfam" id="PF02627">
    <property type="entry name" value="CMD"/>
    <property type="match status" value="1"/>
</dbReference>
<gene>
    <name evidence="2" type="ORF">H9L15_12630</name>
</gene>
<dbReference type="NCBIfam" id="TIGR00778">
    <property type="entry name" value="ahpD_dom"/>
    <property type="match status" value="1"/>
</dbReference>
<evidence type="ECO:0000313" key="2">
    <source>
        <dbReference type="EMBL" id="QNP44481.1"/>
    </source>
</evidence>
<dbReference type="SUPFAM" id="SSF69118">
    <property type="entry name" value="AhpD-like"/>
    <property type="match status" value="1"/>
</dbReference>
<dbReference type="EMBL" id="CP060780">
    <property type="protein sequence ID" value="QNP44481.1"/>
    <property type="molecule type" value="Genomic_DNA"/>
</dbReference>
<protein>
    <submittedName>
        <fullName evidence="2">Carboxymuconolactone decarboxylase family protein</fullName>
    </submittedName>
</protein>
<proteinExistence type="predicted"/>
<dbReference type="PANTHER" id="PTHR34846">
    <property type="entry name" value="4-CARBOXYMUCONOLACTONE DECARBOXYLASE FAMILY PROTEIN (AFU_ORTHOLOGUE AFUA_6G11590)"/>
    <property type="match status" value="1"/>
</dbReference>
<dbReference type="InterPro" id="IPR029032">
    <property type="entry name" value="AhpD-like"/>
</dbReference>
<dbReference type="InterPro" id="IPR004675">
    <property type="entry name" value="AhpD_core"/>
</dbReference>
<dbReference type="Proteomes" id="UP000516134">
    <property type="component" value="Chromosome"/>
</dbReference>
<reference evidence="2 3" key="1">
    <citation type="submission" date="2020-08" db="EMBL/GenBank/DDBJ databases">
        <title>Genome sequence of Sphingomonas daechungensis KACC 18115T.</title>
        <authorList>
            <person name="Hyun D.-W."/>
            <person name="Bae J.-W."/>
        </authorList>
    </citation>
    <scope>NUCLEOTIDE SEQUENCE [LARGE SCALE GENOMIC DNA]</scope>
    <source>
        <strain evidence="2 3">KACC 18115</strain>
    </source>
</reference>
<dbReference type="Gene3D" id="1.20.1290.10">
    <property type="entry name" value="AhpD-like"/>
    <property type="match status" value="1"/>
</dbReference>
<sequence>MRLNSPTATPSPSWPSPSPDLLHAFPSAFDPLRTLAGVRRGTIFQHSSNRCHIGRTCLVICFERLDARYKETDYDPRLDNPSAVFPAGFKAMVALEQALAQAIDPELLELVKLRASQINGCAFCIYMHTSDLRKRGVDEMKLYLLNAWRDSYLFSERERAALAWTEALTRVADDGAPDDAYNALAEQFSEEERVQLTFAIGAINVWNRLQVGFHVAHPPRGAAMRDAA</sequence>
<evidence type="ECO:0000313" key="3">
    <source>
        <dbReference type="Proteomes" id="UP000516134"/>
    </source>
</evidence>
<name>A0ABX6T3P0_9SPHN</name>
<evidence type="ECO:0000259" key="1">
    <source>
        <dbReference type="Pfam" id="PF02627"/>
    </source>
</evidence>
<dbReference type="InterPro" id="IPR003779">
    <property type="entry name" value="CMD-like"/>
</dbReference>
<organism evidence="2 3">
    <name type="scientific">Sphingomonas daechungensis</name>
    <dbReference type="NCBI Taxonomy" id="1176646"/>
    <lineage>
        <taxon>Bacteria</taxon>
        <taxon>Pseudomonadati</taxon>
        <taxon>Pseudomonadota</taxon>
        <taxon>Alphaproteobacteria</taxon>
        <taxon>Sphingomonadales</taxon>
        <taxon>Sphingomonadaceae</taxon>
        <taxon>Sphingomonas</taxon>
    </lineage>
</organism>